<sequence>CRRMPLLPWHYRSPLLRRSRVSLFWMVHTQGTWSAPWYLLLRSHVVWRFWRSLRRWYRSCLQEQQNRELEMAVHHRGSRDCCFRPRYRLHHPGLAGNHEVAIRRREGNCCGPSNGRCWRRRSGDRREGSLHDGSERLPCLALCSWTALCPGCCVFDQLPPHARQELRLQHHSHSPPDRSAIHCNGLLLSSQQLVVRSRRYPLLLHHGPNPCCDRRYCHYDGHDQCRSPVLCPVPDASGNLRLLPDLERLDGQYRRSPAEEARHRPCDEQ</sequence>
<accession>A0ACC3CTP2</accession>
<name>A0ACC3CTP2_9PEZI</name>
<evidence type="ECO:0000313" key="1">
    <source>
        <dbReference type="EMBL" id="KAK3044409.1"/>
    </source>
</evidence>
<proteinExistence type="predicted"/>
<feature type="non-terminal residue" evidence="1">
    <location>
        <position position="269"/>
    </location>
</feature>
<organism evidence="1 2">
    <name type="scientific">Coniosporium uncinatum</name>
    <dbReference type="NCBI Taxonomy" id="93489"/>
    <lineage>
        <taxon>Eukaryota</taxon>
        <taxon>Fungi</taxon>
        <taxon>Dikarya</taxon>
        <taxon>Ascomycota</taxon>
        <taxon>Pezizomycotina</taxon>
        <taxon>Dothideomycetes</taxon>
        <taxon>Dothideomycetes incertae sedis</taxon>
        <taxon>Coniosporium</taxon>
    </lineage>
</organism>
<keyword evidence="2" id="KW-1185">Reference proteome</keyword>
<dbReference type="EMBL" id="JAWDJW010011980">
    <property type="protein sequence ID" value="KAK3044409.1"/>
    <property type="molecule type" value="Genomic_DNA"/>
</dbReference>
<gene>
    <name evidence="1" type="ORF">LTS18_001362</name>
</gene>
<protein>
    <submittedName>
        <fullName evidence="1">Uncharacterized protein</fullName>
    </submittedName>
</protein>
<reference evidence="1" key="1">
    <citation type="submission" date="2024-09" db="EMBL/GenBank/DDBJ databases">
        <title>Black Yeasts Isolated from many extreme environments.</title>
        <authorList>
            <person name="Coleine C."/>
            <person name="Stajich J.E."/>
            <person name="Selbmann L."/>
        </authorList>
    </citation>
    <scope>NUCLEOTIDE SEQUENCE</scope>
    <source>
        <strain evidence="1">CCFEE 5737</strain>
    </source>
</reference>
<evidence type="ECO:0000313" key="2">
    <source>
        <dbReference type="Proteomes" id="UP001186974"/>
    </source>
</evidence>
<comment type="caution">
    <text evidence="1">The sequence shown here is derived from an EMBL/GenBank/DDBJ whole genome shotgun (WGS) entry which is preliminary data.</text>
</comment>
<dbReference type="Proteomes" id="UP001186974">
    <property type="component" value="Unassembled WGS sequence"/>
</dbReference>
<feature type="non-terminal residue" evidence="1">
    <location>
        <position position="1"/>
    </location>
</feature>